<name>A0ACC2VUC7_9TREE</name>
<dbReference type="EMBL" id="JASBWS010000060">
    <property type="protein sequence ID" value="KAJ9103045.1"/>
    <property type="molecule type" value="Genomic_DNA"/>
</dbReference>
<sequence>MSNAHLAGQYYTRFQAQKSVIDNLLAAQDATSTTSAAQEIQAVKKSLTDATTFLPPYDQRRYQDQIKEWERALQQNANSGGDASKKPRFAFKKRVPTRVEETTNAPLGTDDKQPLQQPSTSAVEERSADPSPTNESEQITLRGATDRRITLDELLATSHDITERTGFSLVLEDIQGCVVDLCDHGTAEEGGEGKGKRLTALYGANVKDSVIAVPDDVAGSVMLDRIERVVVVTGCQQVRPIFALREVRCTDPVDDSSGYIPRIARYCYYIFPPTPSSNIPPPSASDGIRQTYGKNRLRPFWCHGITRCRTSDGSSRGRVRISQVLTDEVADEVGVRVAEVLDGDKRWQERLGELLKML</sequence>
<protein>
    <submittedName>
        <fullName evidence="1">Uncharacterized protein</fullName>
    </submittedName>
</protein>
<evidence type="ECO:0000313" key="2">
    <source>
        <dbReference type="Proteomes" id="UP001230649"/>
    </source>
</evidence>
<gene>
    <name evidence="1" type="ORF">QFC20_004854</name>
</gene>
<reference evidence="1" key="1">
    <citation type="submission" date="2023-04" db="EMBL/GenBank/DDBJ databases">
        <title>Draft Genome sequencing of Naganishia species isolated from polar environments using Oxford Nanopore Technology.</title>
        <authorList>
            <person name="Leo P."/>
            <person name="Venkateswaran K."/>
        </authorList>
    </citation>
    <scope>NUCLEOTIDE SEQUENCE</scope>
    <source>
        <strain evidence="1">MNA-CCFEE 5262</strain>
    </source>
</reference>
<proteinExistence type="predicted"/>
<comment type="caution">
    <text evidence="1">The sequence shown here is derived from an EMBL/GenBank/DDBJ whole genome shotgun (WGS) entry which is preliminary data.</text>
</comment>
<keyword evidence="2" id="KW-1185">Reference proteome</keyword>
<accession>A0ACC2VUC7</accession>
<organism evidence="1 2">
    <name type="scientific">Naganishia adeliensis</name>
    <dbReference type="NCBI Taxonomy" id="92952"/>
    <lineage>
        <taxon>Eukaryota</taxon>
        <taxon>Fungi</taxon>
        <taxon>Dikarya</taxon>
        <taxon>Basidiomycota</taxon>
        <taxon>Agaricomycotina</taxon>
        <taxon>Tremellomycetes</taxon>
        <taxon>Filobasidiales</taxon>
        <taxon>Filobasidiaceae</taxon>
        <taxon>Naganishia</taxon>
    </lineage>
</organism>
<evidence type="ECO:0000313" key="1">
    <source>
        <dbReference type="EMBL" id="KAJ9103045.1"/>
    </source>
</evidence>
<dbReference type="Proteomes" id="UP001230649">
    <property type="component" value="Unassembled WGS sequence"/>
</dbReference>